<feature type="domain" description="Glyoxalase/fosfomycin resistance/dioxygenase" evidence="1">
    <location>
        <begin position="14"/>
        <end position="142"/>
    </location>
</feature>
<dbReference type="PANTHER" id="PTHR33990">
    <property type="entry name" value="PROTEIN YJDN-RELATED"/>
    <property type="match status" value="1"/>
</dbReference>
<organism evidence="2 3">
    <name type="scientific">Staphylococcus chromogenes</name>
    <name type="common">Staphylococcus hyicus subsp. chromogenes</name>
    <dbReference type="NCBI Taxonomy" id="46126"/>
    <lineage>
        <taxon>Bacteria</taxon>
        <taxon>Bacillati</taxon>
        <taxon>Bacillota</taxon>
        <taxon>Bacilli</taxon>
        <taxon>Bacillales</taxon>
        <taxon>Staphylococcaceae</taxon>
        <taxon>Staphylococcus</taxon>
    </lineage>
</organism>
<reference evidence="2 3" key="1">
    <citation type="submission" date="2023-08" db="EMBL/GenBank/DDBJ databases">
        <title>Whole genome sequencing of Staphylococcus chromogenes NNSch 2386.</title>
        <authorList>
            <person name="Kropotov V.S."/>
            <person name="Boriskina E.V."/>
            <person name="Gordinskaya N.A."/>
            <person name="Shkurkina I.S."/>
            <person name="Kryazhev D.V."/>
            <person name="Alekseeva A.E."/>
            <person name="Makhova M.A."/>
        </authorList>
    </citation>
    <scope>NUCLEOTIDE SEQUENCE [LARGE SCALE GENOMIC DNA]</scope>
    <source>
        <strain evidence="2 3">NNSch 2386</strain>
    </source>
</reference>
<dbReference type="Pfam" id="PF00903">
    <property type="entry name" value="Glyoxalase"/>
    <property type="match status" value="1"/>
</dbReference>
<protein>
    <submittedName>
        <fullName evidence="2">VOC family protein</fullName>
    </submittedName>
</protein>
<evidence type="ECO:0000259" key="1">
    <source>
        <dbReference type="Pfam" id="PF00903"/>
    </source>
</evidence>
<dbReference type="InterPro" id="IPR004360">
    <property type="entry name" value="Glyas_Fos-R_dOase_dom"/>
</dbReference>
<name>A0ABD5AWG2_STACR</name>
<dbReference type="InterPro" id="IPR029068">
    <property type="entry name" value="Glyas_Bleomycin-R_OHBP_Dase"/>
</dbReference>
<evidence type="ECO:0000313" key="2">
    <source>
        <dbReference type="EMBL" id="MDQ7175582.1"/>
    </source>
</evidence>
<dbReference type="Proteomes" id="UP001240157">
    <property type="component" value="Unassembled WGS sequence"/>
</dbReference>
<evidence type="ECO:0000313" key="3">
    <source>
        <dbReference type="Proteomes" id="UP001240157"/>
    </source>
</evidence>
<dbReference type="EMBL" id="JAVGJF010000031">
    <property type="protein sequence ID" value="MDQ7175582.1"/>
    <property type="molecule type" value="Genomic_DNA"/>
</dbReference>
<sequence>MIKAVTYFNFGNALEALTFYEEKLGAEIVSKTMGDDEMFKNLPEEYKMPDEVAKRFVMNAEFKILGQHFMVSSTQGERPVNNEGMNVCFTFDGNDEEDVKAATTFYQRALDAGCQETMPLGETEWSKLYGMFQDPFGVTWMINAC</sequence>
<dbReference type="Gene3D" id="3.10.180.10">
    <property type="entry name" value="2,3-Dihydroxybiphenyl 1,2-Dioxygenase, domain 1"/>
    <property type="match status" value="1"/>
</dbReference>
<dbReference type="RefSeq" id="WP_228514805.1">
    <property type="nucleotide sequence ID" value="NZ_CP046028.1"/>
</dbReference>
<comment type="caution">
    <text evidence="2">The sequence shown here is derived from an EMBL/GenBank/DDBJ whole genome shotgun (WGS) entry which is preliminary data.</text>
</comment>
<dbReference type="SUPFAM" id="SSF54593">
    <property type="entry name" value="Glyoxalase/Bleomycin resistance protein/Dihydroxybiphenyl dioxygenase"/>
    <property type="match status" value="1"/>
</dbReference>
<dbReference type="InterPro" id="IPR028973">
    <property type="entry name" value="PhnB-like"/>
</dbReference>
<dbReference type="CDD" id="cd06588">
    <property type="entry name" value="PhnB_like"/>
    <property type="match status" value="1"/>
</dbReference>
<accession>A0ABD5AWG2</accession>
<gene>
    <name evidence="2" type="ORF">RCF65_06230</name>
</gene>
<dbReference type="PANTHER" id="PTHR33990:SF1">
    <property type="entry name" value="PROTEIN YJDN"/>
    <property type="match status" value="1"/>
</dbReference>
<proteinExistence type="predicted"/>
<dbReference type="AlphaFoldDB" id="A0ABD5AWG2"/>